<dbReference type="InterPro" id="IPR019587">
    <property type="entry name" value="Polyketide_cyclase/dehydratase"/>
</dbReference>
<dbReference type="InterPro" id="IPR023393">
    <property type="entry name" value="START-like_dom_sf"/>
</dbReference>
<name>A0ABS9DNF3_9ACTN</name>
<dbReference type="CDD" id="cd07812">
    <property type="entry name" value="SRPBCC"/>
    <property type="match status" value="1"/>
</dbReference>
<dbReference type="Proteomes" id="UP001108089">
    <property type="component" value="Unassembled WGS sequence"/>
</dbReference>
<organism evidence="1 2">
    <name type="scientific">Gordonia tangerina</name>
    <dbReference type="NCBI Taxonomy" id="2911060"/>
    <lineage>
        <taxon>Bacteria</taxon>
        <taxon>Bacillati</taxon>
        <taxon>Actinomycetota</taxon>
        <taxon>Actinomycetes</taxon>
        <taxon>Mycobacteriales</taxon>
        <taxon>Gordoniaceae</taxon>
        <taxon>Gordonia</taxon>
    </lineage>
</organism>
<protein>
    <submittedName>
        <fullName evidence="1">SRPBCC family protein</fullName>
    </submittedName>
</protein>
<keyword evidence="2" id="KW-1185">Reference proteome</keyword>
<sequence length="146" mass="15882">MGTIRHSSSVEVPRDRVFAYINDHQNVPNFFFGVTRFVPVTEATDGVGSQFAVTMKVGPKTLTSTVETVEWVENELIRLESVEGFSANTTWNFVDAGAGTQVDVEFVYTLPGGLAGRALGSLVEPFAGQAVRQTDKNLVEQVSRLA</sequence>
<dbReference type="SUPFAM" id="SSF55961">
    <property type="entry name" value="Bet v1-like"/>
    <property type="match status" value="1"/>
</dbReference>
<dbReference type="EMBL" id="JAKGCU010000025">
    <property type="protein sequence ID" value="MCF3940760.1"/>
    <property type="molecule type" value="Genomic_DNA"/>
</dbReference>
<gene>
    <name evidence="1" type="ORF">L1892_20530</name>
</gene>
<accession>A0ABS9DNF3</accession>
<proteinExistence type="predicted"/>
<reference evidence="1" key="1">
    <citation type="submission" date="2022-01" db="EMBL/GenBank/DDBJ databases">
        <title>Gordonia xiamenensis sp. nov., isolated from surface seawater in Xiamen.</title>
        <authorList>
            <person name="He Y.F."/>
        </authorList>
    </citation>
    <scope>NUCLEOTIDE SEQUENCE</scope>
    <source>
        <strain evidence="1">GW1C4-4</strain>
    </source>
</reference>
<dbReference type="Pfam" id="PF10604">
    <property type="entry name" value="Polyketide_cyc2"/>
    <property type="match status" value="1"/>
</dbReference>
<dbReference type="RefSeq" id="WP_235725506.1">
    <property type="nucleotide sequence ID" value="NZ_JAKGCU010000025.1"/>
</dbReference>
<evidence type="ECO:0000313" key="1">
    <source>
        <dbReference type="EMBL" id="MCF3940760.1"/>
    </source>
</evidence>
<evidence type="ECO:0000313" key="2">
    <source>
        <dbReference type="Proteomes" id="UP001108089"/>
    </source>
</evidence>
<dbReference type="Gene3D" id="3.30.530.20">
    <property type="match status" value="1"/>
</dbReference>
<comment type="caution">
    <text evidence="1">The sequence shown here is derived from an EMBL/GenBank/DDBJ whole genome shotgun (WGS) entry which is preliminary data.</text>
</comment>